<name>I4DAH5_DESAJ</name>
<dbReference type="OrthoDB" id="2080364at2"/>
<keyword evidence="2" id="KW-0805">Transcription regulation</keyword>
<dbReference type="Proteomes" id="UP000002892">
    <property type="component" value="Chromosome"/>
</dbReference>
<dbReference type="PANTHER" id="PTHR43133">
    <property type="entry name" value="RNA POLYMERASE ECF-TYPE SIGMA FACTO"/>
    <property type="match status" value="1"/>
</dbReference>
<dbReference type="STRING" id="646529.Desaci_3924"/>
<evidence type="ECO:0000313" key="9">
    <source>
        <dbReference type="Proteomes" id="UP000002892"/>
    </source>
</evidence>
<dbReference type="AlphaFoldDB" id="I4DAH5"/>
<dbReference type="CDD" id="cd06171">
    <property type="entry name" value="Sigma70_r4"/>
    <property type="match status" value="1"/>
</dbReference>
<accession>I4DAH5</accession>
<evidence type="ECO:0000256" key="1">
    <source>
        <dbReference type="ARBA" id="ARBA00010641"/>
    </source>
</evidence>
<dbReference type="GO" id="GO:0006352">
    <property type="term" value="P:DNA-templated transcription initiation"/>
    <property type="evidence" value="ECO:0007669"/>
    <property type="project" value="InterPro"/>
</dbReference>
<protein>
    <submittedName>
        <fullName evidence="8">RNA polymerase sigma factor, sigma-70 family</fullName>
    </submittedName>
</protein>
<dbReference type="InterPro" id="IPR014284">
    <property type="entry name" value="RNA_pol_sigma-70_dom"/>
</dbReference>
<dbReference type="Pfam" id="PF04542">
    <property type="entry name" value="Sigma70_r2"/>
    <property type="match status" value="1"/>
</dbReference>
<dbReference type="HOGENOM" id="CLU_047691_3_1_9"/>
<dbReference type="InterPro" id="IPR039425">
    <property type="entry name" value="RNA_pol_sigma-70-like"/>
</dbReference>
<feature type="domain" description="RNA polymerase sigma factor 70 region 4 type 2" evidence="7">
    <location>
        <begin position="114"/>
        <end position="165"/>
    </location>
</feature>
<dbReference type="Gene3D" id="1.10.10.10">
    <property type="entry name" value="Winged helix-like DNA-binding domain superfamily/Winged helix DNA-binding domain"/>
    <property type="match status" value="1"/>
</dbReference>
<dbReference type="InterPro" id="IPR036388">
    <property type="entry name" value="WH-like_DNA-bd_sf"/>
</dbReference>
<dbReference type="RefSeq" id="WP_014828786.1">
    <property type="nucleotide sequence ID" value="NC_018068.1"/>
</dbReference>
<dbReference type="InterPro" id="IPR013249">
    <property type="entry name" value="RNA_pol_sigma70_r4_t2"/>
</dbReference>
<keyword evidence="9" id="KW-1185">Reference proteome</keyword>
<dbReference type="InterPro" id="IPR013325">
    <property type="entry name" value="RNA_pol_sigma_r2"/>
</dbReference>
<dbReference type="EMBL" id="CP003639">
    <property type="protein sequence ID" value="AFM42799.1"/>
    <property type="molecule type" value="Genomic_DNA"/>
</dbReference>
<evidence type="ECO:0000259" key="6">
    <source>
        <dbReference type="Pfam" id="PF04542"/>
    </source>
</evidence>
<dbReference type="PANTHER" id="PTHR43133:SF8">
    <property type="entry name" value="RNA POLYMERASE SIGMA FACTOR HI_1459-RELATED"/>
    <property type="match status" value="1"/>
</dbReference>
<dbReference type="GO" id="GO:0016987">
    <property type="term" value="F:sigma factor activity"/>
    <property type="evidence" value="ECO:0007669"/>
    <property type="project" value="UniProtKB-KW"/>
</dbReference>
<gene>
    <name evidence="8" type="ordered locus">Desaci_3924</name>
</gene>
<feature type="domain" description="RNA polymerase sigma-70 region 2" evidence="6">
    <location>
        <begin position="23"/>
        <end position="89"/>
    </location>
</feature>
<organism evidence="8 9">
    <name type="scientific">Desulfosporosinus acidiphilus (strain DSM 22704 / JCM 16185 / SJ4)</name>
    <dbReference type="NCBI Taxonomy" id="646529"/>
    <lineage>
        <taxon>Bacteria</taxon>
        <taxon>Bacillati</taxon>
        <taxon>Bacillota</taxon>
        <taxon>Clostridia</taxon>
        <taxon>Eubacteriales</taxon>
        <taxon>Desulfitobacteriaceae</taxon>
        <taxon>Desulfosporosinus</taxon>
    </lineage>
</organism>
<keyword evidence="3" id="KW-0731">Sigma factor</keyword>
<evidence type="ECO:0000259" key="7">
    <source>
        <dbReference type="Pfam" id="PF08281"/>
    </source>
</evidence>
<keyword evidence="4" id="KW-0238">DNA-binding</keyword>
<dbReference type="eggNOG" id="COG1595">
    <property type="taxonomic scope" value="Bacteria"/>
</dbReference>
<dbReference type="InterPro" id="IPR007627">
    <property type="entry name" value="RNA_pol_sigma70_r2"/>
</dbReference>
<evidence type="ECO:0000256" key="3">
    <source>
        <dbReference type="ARBA" id="ARBA00023082"/>
    </source>
</evidence>
<dbReference type="KEGG" id="dai:Desaci_3924"/>
<dbReference type="NCBIfam" id="TIGR02937">
    <property type="entry name" value="sigma70-ECF"/>
    <property type="match status" value="1"/>
</dbReference>
<evidence type="ECO:0000256" key="5">
    <source>
        <dbReference type="ARBA" id="ARBA00023163"/>
    </source>
</evidence>
<evidence type="ECO:0000256" key="2">
    <source>
        <dbReference type="ARBA" id="ARBA00023015"/>
    </source>
</evidence>
<reference evidence="8 9" key="1">
    <citation type="journal article" date="2012" name="J. Bacteriol.">
        <title>Complete genome sequences of Desulfosporosinus orientis DSM765T, Desulfosporosinus youngiae DSM17734T, Desulfosporosinus meridiei DSM13257T, and Desulfosporosinus acidiphilus DSM22704T.</title>
        <authorList>
            <person name="Pester M."/>
            <person name="Brambilla E."/>
            <person name="Alazard D."/>
            <person name="Rattei T."/>
            <person name="Weinmaier T."/>
            <person name="Han J."/>
            <person name="Lucas S."/>
            <person name="Lapidus A."/>
            <person name="Cheng J.F."/>
            <person name="Goodwin L."/>
            <person name="Pitluck S."/>
            <person name="Peters L."/>
            <person name="Ovchinnikova G."/>
            <person name="Teshima H."/>
            <person name="Detter J.C."/>
            <person name="Han C.S."/>
            <person name="Tapia R."/>
            <person name="Land M.L."/>
            <person name="Hauser L."/>
            <person name="Kyrpides N.C."/>
            <person name="Ivanova N.N."/>
            <person name="Pagani I."/>
            <person name="Huntmann M."/>
            <person name="Wei C.L."/>
            <person name="Davenport K.W."/>
            <person name="Daligault H."/>
            <person name="Chain P.S."/>
            <person name="Chen A."/>
            <person name="Mavromatis K."/>
            <person name="Markowitz V."/>
            <person name="Szeto E."/>
            <person name="Mikhailova N."/>
            <person name="Pati A."/>
            <person name="Wagner M."/>
            <person name="Woyke T."/>
            <person name="Ollivier B."/>
            <person name="Klenk H.P."/>
            <person name="Spring S."/>
            <person name="Loy A."/>
        </authorList>
    </citation>
    <scope>NUCLEOTIDE SEQUENCE [LARGE SCALE GENOMIC DNA]</scope>
    <source>
        <strain evidence="9">DSM 22704 / JCM 16185 / SJ4</strain>
    </source>
</reference>
<dbReference type="GO" id="GO:0003677">
    <property type="term" value="F:DNA binding"/>
    <property type="evidence" value="ECO:0007669"/>
    <property type="project" value="UniProtKB-KW"/>
</dbReference>
<keyword evidence="5" id="KW-0804">Transcription</keyword>
<dbReference type="Pfam" id="PF08281">
    <property type="entry name" value="Sigma70_r4_2"/>
    <property type="match status" value="1"/>
</dbReference>
<dbReference type="Gene3D" id="1.10.1740.10">
    <property type="match status" value="1"/>
</dbReference>
<dbReference type="InterPro" id="IPR013324">
    <property type="entry name" value="RNA_pol_sigma_r3/r4-like"/>
</dbReference>
<sequence>MAGLDILLIEQVLASNPEAFNRLVMNYSAYVYRTAFAFLHDKSEAEDASQEIFLKVYRSIHHLKDAHTFPVWFKKVITSVCLDRIKTKKLDTVPDSQIESIMPPSCNHWDRDIDLREALRKLSPVERELILLVDWQGYNYQEIATILKIPLGTVKSRIHTARIHLKRIVSEE</sequence>
<evidence type="ECO:0000256" key="4">
    <source>
        <dbReference type="ARBA" id="ARBA00023125"/>
    </source>
</evidence>
<evidence type="ECO:0000313" key="8">
    <source>
        <dbReference type="EMBL" id="AFM42799.1"/>
    </source>
</evidence>
<dbReference type="SUPFAM" id="SSF88659">
    <property type="entry name" value="Sigma3 and sigma4 domains of RNA polymerase sigma factors"/>
    <property type="match status" value="1"/>
</dbReference>
<comment type="similarity">
    <text evidence="1">Belongs to the sigma-70 factor family. ECF subfamily.</text>
</comment>
<proteinExistence type="inferred from homology"/>
<dbReference type="SUPFAM" id="SSF88946">
    <property type="entry name" value="Sigma2 domain of RNA polymerase sigma factors"/>
    <property type="match status" value="1"/>
</dbReference>